<dbReference type="SMART" id="SM00398">
    <property type="entry name" value="HMG"/>
    <property type="match status" value="1"/>
</dbReference>
<dbReference type="Pfam" id="PF00505">
    <property type="entry name" value="HMG_box"/>
    <property type="match status" value="1"/>
</dbReference>
<proteinExistence type="predicted"/>
<dbReference type="STRING" id="39966.A0A369JL37"/>
<evidence type="ECO:0000313" key="7">
    <source>
        <dbReference type="Proteomes" id="UP000076154"/>
    </source>
</evidence>
<dbReference type="SUPFAM" id="SSF47095">
    <property type="entry name" value="HMG-box"/>
    <property type="match status" value="1"/>
</dbReference>
<dbReference type="EMBL" id="LUEZ02000080">
    <property type="protein sequence ID" value="RDB19516.1"/>
    <property type="molecule type" value="Genomic_DNA"/>
</dbReference>
<dbReference type="AlphaFoldDB" id="A0A369JL37"/>
<dbReference type="GO" id="GO:0005634">
    <property type="term" value="C:nucleus"/>
    <property type="evidence" value="ECO:0007669"/>
    <property type="project" value="UniProtKB-UniRule"/>
</dbReference>
<keyword evidence="3" id="KW-0539">Nucleus</keyword>
<feature type="compositionally biased region" description="Basic and acidic residues" evidence="4">
    <location>
        <begin position="102"/>
        <end position="111"/>
    </location>
</feature>
<feature type="compositionally biased region" description="Polar residues" evidence="4">
    <location>
        <begin position="178"/>
        <end position="190"/>
    </location>
</feature>
<feature type="compositionally biased region" description="Basic and acidic residues" evidence="4">
    <location>
        <begin position="125"/>
        <end position="158"/>
    </location>
</feature>
<dbReference type="PROSITE" id="PS50118">
    <property type="entry name" value="HMG_BOX_2"/>
    <property type="match status" value="1"/>
</dbReference>
<evidence type="ECO:0000256" key="2">
    <source>
        <dbReference type="ARBA" id="ARBA00023163"/>
    </source>
</evidence>
<dbReference type="InterPro" id="IPR036910">
    <property type="entry name" value="HMG_box_dom_sf"/>
</dbReference>
<feature type="region of interest" description="Disordered" evidence="4">
    <location>
        <begin position="33"/>
        <end position="251"/>
    </location>
</feature>
<organism evidence="6 7">
    <name type="scientific">Hypsizygus marmoreus</name>
    <name type="common">White beech mushroom</name>
    <name type="synonym">Agaricus marmoreus</name>
    <dbReference type="NCBI Taxonomy" id="39966"/>
    <lineage>
        <taxon>Eukaryota</taxon>
        <taxon>Fungi</taxon>
        <taxon>Dikarya</taxon>
        <taxon>Basidiomycota</taxon>
        <taxon>Agaricomycotina</taxon>
        <taxon>Agaricomycetes</taxon>
        <taxon>Agaricomycetidae</taxon>
        <taxon>Agaricales</taxon>
        <taxon>Tricholomatineae</taxon>
        <taxon>Lyophyllaceae</taxon>
        <taxon>Hypsizygus</taxon>
    </lineage>
</organism>
<dbReference type="GO" id="GO:0001228">
    <property type="term" value="F:DNA-binding transcription activator activity, RNA polymerase II-specific"/>
    <property type="evidence" value="ECO:0007669"/>
    <property type="project" value="TreeGrafter"/>
</dbReference>
<dbReference type="InParanoid" id="A0A369JL37"/>
<dbReference type="GO" id="GO:0030154">
    <property type="term" value="P:cell differentiation"/>
    <property type="evidence" value="ECO:0007669"/>
    <property type="project" value="TreeGrafter"/>
</dbReference>
<comment type="caution">
    <text evidence="6">The sequence shown here is derived from an EMBL/GenBank/DDBJ whole genome shotgun (WGS) entry which is preliminary data.</text>
</comment>
<feature type="DNA-binding region" description="HMG box" evidence="3">
    <location>
        <begin position="89"/>
        <end position="164"/>
    </location>
</feature>
<evidence type="ECO:0000256" key="1">
    <source>
        <dbReference type="ARBA" id="ARBA00023125"/>
    </source>
</evidence>
<keyword evidence="7" id="KW-1185">Reference proteome</keyword>
<dbReference type="Gene3D" id="1.10.30.10">
    <property type="entry name" value="High mobility group box domain"/>
    <property type="match status" value="1"/>
</dbReference>
<dbReference type="CDD" id="cd01389">
    <property type="entry name" value="HMG-box_ROX1-like"/>
    <property type="match status" value="1"/>
</dbReference>
<name>A0A369JL37_HYPMA</name>
<feature type="compositionally biased region" description="Basic and acidic residues" evidence="4">
    <location>
        <begin position="80"/>
        <end position="90"/>
    </location>
</feature>
<dbReference type="PANTHER" id="PTHR10270">
    <property type="entry name" value="SOX TRANSCRIPTION FACTOR"/>
    <property type="match status" value="1"/>
</dbReference>
<dbReference type="InterPro" id="IPR009071">
    <property type="entry name" value="HMG_box_dom"/>
</dbReference>
<evidence type="ECO:0000256" key="3">
    <source>
        <dbReference type="PROSITE-ProRule" id="PRU00267"/>
    </source>
</evidence>
<sequence>MSSLSRIFGWTPVKGEEHQVEIPARAIPPRPSALRIFTFQSSKSAEAESRQPSPVASSPASSNSSLSQEGGFQSDPYPEPVRRGDPDWVARPRNPFIIFRCEYSKEHSKEGKRVRRPAGAATEKTLSKRAAEAWHQLSAEEKHHFKELADKEREEHGRLHPNYRFRPVKRGQAKRRAPSSSATSKSNPQTPKSPPTPMDAPLVAPTPRYPPPSATPEPPPPPPPPSDIKTVKTGRRRSASVPSLPLGQHPFMAGYWANQPRLEMKRSRSVMGNRPPPLPYGSSSSLFDGQSFDPRMLDTSQSSGYYTPEESFGTVQDVDHGEFPYLNHFSDPSSQGDLSPLNAVASSLSGWNGETTATDLASVSPWASSPAVDFGQPIQQFNGYTNRTDADLMAVPVIYPPSDGNTGEWMSTASAQYSLTMSASNEMPNNPGTLFAQTTTPYDTDPDRVRALQEYGLGLDAHVVESSEEAIFALDINEYFQAY</sequence>
<dbReference type="OrthoDB" id="6247875at2759"/>
<dbReference type="PANTHER" id="PTHR10270:SF161">
    <property type="entry name" value="SEX-DETERMINING REGION Y PROTEIN"/>
    <property type="match status" value="1"/>
</dbReference>
<evidence type="ECO:0000256" key="4">
    <source>
        <dbReference type="SAM" id="MobiDB-lite"/>
    </source>
</evidence>
<dbReference type="GO" id="GO:0000978">
    <property type="term" value="F:RNA polymerase II cis-regulatory region sequence-specific DNA binding"/>
    <property type="evidence" value="ECO:0007669"/>
    <property type="project" value="TreeGrafter"/>
</dbReference>
<gene>
    <name evidence="6" type="primary">RFG1_4</name>
    <name evidence="6" type="ORF">Hypma_013669</name>
</gene>
<feature type="compositionally biased region" description="Low complexity" evidence="4">
    <location>
        <begin position="50"/>
        <end position="67"/>
    </location>
</feature>
<evidence type="ECO:0000313" key="6">
    <source>
        <dbReference type="EMBL" id="RDB19516.1"/>
    </source>
</evidence>
<keyword evidence="1 3" id="KW-0238">DNA-binding</keyword>
<dbReference type="Proteomes" id="UP000076154">
    <property type="component" value="Unassembled WGS sequence"/>
</dbReference>
<feature type="domain" description="HMG box" evidence="5">
    <location>
        <begin position="89"/>
        <end position="164"/>
    </location>
</feature>
<protein>
    <submittedName>
        <fullName evidence="6">Repressor of filamentous growth 1</fullName>
    </submittedName>
</protein>
<keyword evidence="2" id="KW-0804">Transcription</keyword>
<feature type="compositionally biased region" description="Basic residues" evidence="4">
    <location>
        <begin position="159"/>
        <end position="177"/>
    </location>
</feature>
<dbReference type="InterPro" id="IPR050140">
    <property type="entry name" value="SRY-related_HMG-box_TF-like"/>
</dbReference>
<evidence type="ECO:0000259" key="5">
    <source>
        <dbReference type="PROSITE" id="PS50118"/>
    </source>
</evidence>
<reference evidence="6" key="1">
    <citation type="submission" date="2018-04" db="EMBL/GenBank/DDBJ databases">
        <title>Whole genome sequencing of Hypsizygus marmoreus.</title>
        <authorList>
            <person name="Choi I.-G."/>
            <person name="Min B."/>
            <person name="Kim J.-G."/>
            <person name="Kim S."/>
            <person name="Oh Y.-L."/>
            <person name="Kong W.-S."/>
            <person name="Park H."/>
            <person name="Jeong J."/>
            <person name="Song E.-S."/>
        </authorList>
    </citation>
    <scope>NUCLEOTIDE SEQUENCE [LARGE SCALE GENOMIC DNA]</scope>
    <source>
        <strain evidence="6">51987-8</strain>
    </source>
</reference>
<feature type="compositionally biased region" description="Pro residues" evidence="4">
    <location>
        <begin position="207"/>
        <end position="226"/>
    </location>
</feature>
<accession>A0A369JL37</accession>